<name>A0A0G4I0T2_9ALVE</name>
<accession>A0A0G4I0T2</accession>
<reference evidence="1" key="1">
    <citation type="submission" date="2014-11" db="EMBL/GenBank/DDBJ databases">
        <authorList>
            <person name="Otto D Thomas"/>
            <person name="Naeem Raeece"/>
        </authorList>
    </citation>
    <scope>NUCLEOTIDE SEQUENCE</scope>
</reference>
<organism evidence="1">
    <name type="scientific">Chromera velia CCMP2878</name>
    <dbReference type="NCBI Taxonomy" id="1169474"/>
    <lineage>
        <taxon>Eukaryota</taxon>
        <taxon>Sar</taxon>
        <taxon>Alveolata</taxon>
        <taxon>Colpodellida</taxon>
        <taxon>Chromeraceae</taxon>
        <taxon>Chromera</taxon>
    </lineage>
</organism>
<evidence type="ECO:0000313" key="1">
    <source>
        <dbReference type="EMBL" id="CEM50477.1"/>
    </source>
</evidence>
<protein>
    <submittedName>
        <fullName evidence="1">Uncharacterized protein</fullName>
    </submittedName>
</protein>
<dbReference type="AlphaFoldDB" id="A0A0G4I0T2"/>
<sequence length="125" mass="12736">MVANVLYTVGVQTAGSGGPAAELALIGLKNPHLFHKSVMAAKRGEPLPAIDEGAKDVGEANFGAPSHARAEVAPGQHTMPGVGGGGLGMASPEVVSLLREQVELLRSIDSSLKAGKLQTERSPFG</sequence>
<dbReference type="VEuPathDB" id="CryptoDB:Cvel_10020"/>
<proteinExistence type="predicted"/>
<dbReference type="EMBL" id="CDMZ01004676">
    <property type="protein sequence ID" value="CEM50477.1"/>
    <property type="molecule type" value="Genomic_DNA"/>
</dbReference>
<gene>
    <name evidence="1" type="ORF">Cvel_10020</name>
</gene>